<gene>
    <name evidence="4" type="ORF">ACFPBZ_20330</name>
</gene>
<dbReference type="PROSITE" id="PS00061">
    <property type="entry name" value="ADH_SHORT"/>
    <property type="match status" value="1"/>
</dbReference>
<dbReference type="RefSeq" id="WP_378037923.1">
    <property type="nucleotide sequence ID" value="NZ_JBHSIV010000024.1"/>
</dbReference>
<comment type="similarity">
    <text evidence="1 3">Belongs to the short-chain dehydrogenases/reductases (SDR) family.</text>
</comment>
<dbReference type="InterPro" id="IPR020904">
    <property type="entry name" value="Sc_DH/Rdtase_CS"/>
</dbReference>
<protein>
    <submittedName>
        <fullName evidence="4">SDR family oxidoreductase</fullName>
    </submittedName>
</protein>
<dbReference type="Proteomes" id="UP001595947">
    <property type="component" value="Unassembled WGS sequence"/>
</dbReference>
<dbReference type="Pfam" id="PF00106">
    <property type="entry name" value="adh_short"/>
    <property type="match status" value="1"/>
</dbReference>
<name>A0ABV9YRM5_9PSEU</name>
<evidence type="ECO:0000256" key="2">
    <source>
        <dbReference type="ARBA" id="ARBA00023002"/>
    </source>
</evidence>
<evidence type="ECO:0000313" key="4">
    <source>
        <dbReference type="EMBL" id="MFC5064581.1"/>
    </source>
</evidence>
<dbReference type="PANTHER" id="PTHR44196">
    <property type="entry name" value="DEHYDROGENASE/REDUCTASE SDR FAMILY MEMBER 7B"/>
    <property type="match status" value="1"/>
</dbReference>
<organism evidence="4 5">
    <name type="scientific">Actinomycetospora atypica</name>
    <dbReference type="NCBI Taxonomy" id="1290095"/>
    <lineage>
        <taxon>Bacteria</taxon>
        <taxon>Bacillati</taxon>
        <taxon>Actinomycetota</taxon>
        <taxon>Actinomycetes</taxon>
        <taxon>Pseudonocardiales</taxon>
        <taxon>Pseudonocardiaceae</taxon>
        <taxon>Actinomycetospora</taxon>
    </lineage>
</organism>
<proteinExistence type="inferred from homology"/>
<comment type="caution">
    <text evidence="4">The sequence shown here is derived from an EMBL/GenBank/DDBJ whole genome shotgun (WGS) entry which is preliminary data.</text>
</comment>
<keyword evidence="2" id="KW-0560">Oxidoreductase</keyword>
<dbReference type="Gene3D" id="3.40.50.720">
    <property type="entry name" value="NAD(P)-binding Rossmann-like Domain"/>
    <property type="match status" value="1"/>
</dbReference>
<dbReference type="PANTHER" id="PTHR44196:SF1">
    <property type="entry name" value="DEHYDROGENASE_REDUCTASE SDR FAMILY MEMBER 7B"/>
    <property type="match status" value="1"/>
</dbReference>
<dbReference type="PRINTS" id="PR00080">
    <property type="entry name" value="SDRFAMILY"/>
</dbReference>
<dbReference type="EMBL" id="JBHSIV010000024">
    <property type="protein sequence ID" value="MFC5064581.1"/>
    <property type="molecule type" value="Genomic_DNA"/>
</dbReference>
<accession>A0ABV9YRM5</accession>
<keyword evidence="5" id="KW-1185">Reference proteome</keyword>
<sequence>MGPVRTLITGASSGLGEGMAREFAARGHDLALVARRGERLEALATELSARPGASQVVTATLDVNDDAAVAEVVPAMAAKLGGLDRMIVNAGIGDGRKVGSGQPEANLRTARTNFVAAIAQCEAAMEIFRAQGSGHLVVITSVAADRGLRGAQTVYAAAKAGLSTFTEGLRSDVHGTGIVVTEIAPGFIRTDLNEGMSMPFGVDAATGVRTMVDAIERRPGHAYTPRWPWSVLGPALRVLPMPLVRALT</sequence>
<reference evidence="5" key="1">
    <citation type="journal article" date="2019" name="Int. J. Syst. Evol. Microbiol.">
        <title>The Global Catalogue of Microorganisms (GCM) 10K type strain sequencing project: providing services to taxonomists for standard genome sequencing and annotation.</title>
        <authorList>
            <consortium name="The Broad Institute Genomics Platform"/>
            <consortium name="The Broad Institute Genome Sequencing Center for Infectious Disease"/>
            <person name="Wu L."/>
            <person name="Ma J."/>
        </authorList>
    </citation>
    <scope>NUCLEOTIDE SEQUENCE [LARGE SCALE GENOMIC DNA]</scope>
    <source>
        <strain evidence="5">CGMCC 4.7093</strain>
    </source>
</reference>
<dbReference type="NCBIfam" id="NF006099">
    <property type="entry name" value="PRK08251.1"/>
    <property type="match status" value="1"/>
</dbReference>
<evidence type="ECO:0000256" key="3">
    <source>
        <dbReference type="RuleBase" id="RU000363"/>
    </source>
</evidence>
<evidence type="ECO:0000256" key="1">
    <source>
        <dbReference type="ARBA" id="ARBA00006484"/>
    </source>
</evidence>
<dbReference type="PRINTS" id="PR00081">
    <property type="entry name" value="GDHRDH"/>
</dbReference>
<dbReference type="InterPro" id="IPR036291">
    <property type="entry name" value="NAD(P)-bd_dom_sf"/>
</dbReference>
<dbReference type="SUPFAM" id="SSF51735">
    <property type="entry name" value="NAD(P)-binding Rossmann-fold domains"/>
    <property type="match status" value="1"/>
</dbReference>
<dbReference type="InterPro" id="IPR002347">
    <property type="entry name" value="SDR_fam"/>
</dbReference>
<evidence type="ECO:0000313" key="5">
    <source>
        <dbReference type="Proteomes" id="UP001595947"/>
    </source>
</evidence>